<comment type="caution">
    <text evidence="2">The sequence shown here is derived from an EMBL/GenBank/DDBJ whole genome shotgun (WGS) entry which is preliminary data.</text>
</comment>
<dbReference type="Proteomes" id="UP001152622">
    <property type="component" value="Chromosome 5"/>
</dbReference>
<sequence length="75" mass="7783">MEGGPEHRDAKGGRKLGTWIQRIGNETHIGTGPHGVNHPLADGTNAGLATQEKRSTVSILGPPLSKDTGLGKPAH</sequence>
<keyword evidence="3" id="KW-1185">Reference proteome</keyword>
<reference evidence="2" key="1">
    <citation type="journal article" date="2023" name="Science">
        <title>Genome structures resolve the early diversification of teleost fishes.</title>
        <authorList>
            <person name="Parey E."/>
            <person name="Louis A."/>
            <person name="Montfort J."/>
            <person name="Bouchez O."/>
            <person name="Roques C."/>
            <person name="Iampietro C."/>
            <person name="Lluch J."/>
            <person name="Castinel A."/>
            <person name="Donnadieu C."/>
            <person name="Desvignes T."/>
            <person name="Floi Bucao C."/>
            <person name="Jouanno E."/>
            <person name="Wen M."/>
            <person name="Mejri S."/>
            <person name="Dirks R."/>
            <person name="Jansen H."/>
            <person name="Henkel C."/>
            <person name="Chen W.J."/>
            <person name="Zahm M."/>
            <person name="Cabau C."/>
            <person name="Klopp C."/>
            <person name="Thompson A.W."/>
            <person name="Robinson-Rechavi M."/>
            <person name="Braasch I."/>
            <person name="Lecointre G."/>
            <person name="Bobe J."/>
            <person name="Postlethwait J.H."/>
            <person name="Berthelot C."/>
            <person name="Roest Crollius H."/>
            <person name="Guiguen Y."/>
        </authorList>
    </citation>
    <scope>NUCLEOTIDE SEQUENCE</scope>
    <source>
        <strain evidence="2">WJC10195</strain>
    </source>
</reference>
<feature type="region of interest" description="Disordered" evidence="1">
    <location>
        <begin position="26"/>
        <end position="45"/>
    </location>
</feature>
<evidence type="ECO:0000313" key="3">
    <source>
        <dbReference type="Proteomes" id="UP001152622"/>
    </source>
</evidence>
<evidence type="ECO:0000313" key="2">
    <source>
        <dbReference type="EMBL" id="KAJ8358768.1"/>
    </source>
</evidence>
<dbReference type="EMBL" id="JAINUF010000005">
    <property type="protein sequence ID" value="KAJ8358768.1"/>
    <property type="molecule type" value="Genomic_DNA"/>
</dbReference>
<dbReference type="AlphaFoldDB" id="A0A9Q1FH47"/>
<feature type="region of interest" description="Disordered" evidence="1">
    <location>
        <begin position="53"/>
        <end position="75"/>
    </location>
</feature>
<proteinExistence type="predicted"/>
<name>A0A9Q1FH47_SYNKA</name>
<accession>A0A9Q1FH47</accession>
<organism evidence="2 3">
    <name type="scientific">Synaphobranchus kaupii</name>
    <name type="common">Kaup's arrowtooth eel</name>
    <dbReference type="NCBI Taxonomy" id="118154"/>
    <lineage>
        <taxon>Eukaryota</taxon>
        <taxon>Metazoa</taxon>
        <taxon>Chordata</taxon>
        <taxon>Craniata</taxon>
        <taxon>Vertebrata</taxon>
        <taxon>Euteleostomi</taxon>
        <taxon>Actinopterygii</taxon>
        <taxon>Neopterygii</taxon>
        <taxon>Teleostei</taxon>
        <taxon>Anguilliformes</taxon>
        <taxon>Synaphobranchidae</taxon>
        <taxon>Synaphobranchus</taxon>
    </lineage>
</organism>
<evidence type="ECO:0000256" key="1">
    <source>
        <dbReference type="SAM" id="MobiDB-lite"/>
    </source>
</evidence>
<protein>
    <submittedName>
        <fullName evidence="2">Uncharacterized protein</fullName>
    </submittedName>
</protein>
<dbReference type="OrthoDB" id="205198at2759"/>
<gene>
    <name evidence="2" type="ORF">SKAU_G00152930</name>
</gene>